<evidence type="ECO:0008006" key="3">
    <source>
        <dbReference type="Google" id="ProtNLM"/>
    </source>
</evidence>
<gene>
    <name evidence="1" type="ORF">G6011_07618</name>
</gene>
<accession>A0AAD4FH69</accession>
<keyword evidence="2" id="KW-1185">Reference proteome</keyword>
<protein>
    <recommendedName>
        <fullName evidence="3">Cell wall protein PhiA</fullName>
    </recommendedName>
</protein>
<sequence length="208" mass="21769">MKYTTTAIAVATIALASAKDCNLPPISEAAVPGDVFKLVALPKVANEIECAPFQAKNGGLVIGADVQGANCTSQTSRDYASFVLNGQGLLFLYTGNTPDNFETQQIYVDRSGMGQGSIQYTTGLDTTIGPNQEYGPFKITTETSDLVFEKSNGAVSAFQACPPAAGDELSGWTVWLAGNPKPAGNEGCVGLNARAVKETKPEACEYSV</sequence>
<dbReference type="EMBL" id="JAANER010000006">
    <property type="protein sequence ID" value="KAG9188913.1"/>
    <property type="molecule type" value="Genomic_DNA"/>
</dbReference>
<organism evidence="1 2">
    <name type="scientific">Alternaria panax</name>
    <dbReference type="NCBI Taxonomy" id="48097"/>
    <lineage>
        <taxon>Eukaryota</taxon>
        <taxon>Fungi</taxon>
        <taxon>Dikarya</taxon>
        <taxon>Ascomycota</taxon>
        <taxon>Pezizomycotina</taxon>
        <taxon>Dothideomycetes</taxon>
        <taxon>Pleosporomycetidae</taxon>
        <taxon>Pleosporales</taxon>
        <taxon>Pleosporineae</taxon>
        <taxon>Pleosporaceae</taxon>
        <taxon>Alternaria</taxon>
        <taxon>Alternaria sect. Panax</taxon>
    </lineage>
</organism>
<dbReference type="AlphaFoldDB" id="A0AAD4FH69"/>
<comment type="caution">
    <text evidence="1">The sequence shown here is derived from an EMBL/GenBank/DDBJ whole genome shotgun (WGS) entry which is preliminary data.</text>
</comment>
<evidence type="ECO:0000313" key="2">
    <source>
        <dbReference type="Proteomes" id="UP001199106"/>
    </source>
</evidence>
<dbReference type="Proteomes" id="UP001199106">
    <property type="component" value="Unassembled WGS sequence"/>
</dbReference>
<proteinExistence type="predicted"/>
<name>A0AAD4FH69_9PLEO</name>
<evidence type="ECO:0000313" key="1">
    <source>
        <dbReference type="EMBL" id="KAG9188913.1"/>
    </source>
</evidence>
<reference evidence="1" key="1">
    <citation type="submission" date="2021-07" db="EMBL/GenBank/DDBJ databases">
        <title>Genome Resource of American Ginseng Black Spot Pathogen Alternaria panax.</title>
        <authorList>
            <person name="Qiu C."/>
            <person name="Wang W."/>
            <person name="Liu Z."/>
        </authorList>
    </citation>
    <scope>NUCLEOTIDE SEQUENCE</scope>
    <source>
        <strain evidence="1">BNCC115425</strain>
    </source>
</reference>